<dbReference type="EMBL" id="JAIKTU010000006">
    <property type="protein sequence ID" value="MBY0755441.1"/>
    <property type="molecule type" value="Genomic_DNA"/>
</dbReference>
<name>A0ABS7KXB1_CLOSR</name>
<dbReference type="RefSeq" id="WP_221860751.1">
    <property type="nucleotide sequence ID" value="NZ_JAIKTU010000006.1"/>
</dbReference>
<reference evidence="1 2" key="1">
    <citation type="journal article" date="2021" name="Cell Host Microbe">
        <title>in vivo commensal control of Clostridioides difficile virulence.</title>
        <authorList>
            <person name="Girinathan B.P."/>
            <person name="Dibenedetto N."/>
            <person name="Worley J.N."/>
            <person name="Peltier J."/>
            <person name="Arrieta-Ortiz M.L."/>
            <person name="Rupa Christinal Immanuel S."/>
            <person name="Lavin R."/>
            <person name="Delaney M.L."/>
            <person name="Cummins C."/>
            <person name="Hoffmann M."/>
            <person name="Luo Y."/>
            <person name="Gonzalez-Escalona N."/>
            <person name="Allard M."/>
            <person name="Onderdonk A.B."/>
            <person name="Gerber G.K."/>
            <person name="Sonenshein A.L."/>
            <person name="Baliga N."/>
            <person name="Dupuy B."/>
            <person name="Bry L."/>
        </authorList>
    </citation>
    <scope>NUCLEOTIDE SEQUENCE [LARGE SCALE GENOMIC DNA]</scope>
    <source>
        <strain evidence="1 2">DSM 599</strain>
    </source>
</reference>
<evidence type="ECO:0000313" key="1">
    <source>
        <dbReference type="EMBL" id="MBY0755441.1"/>
    </source>
</evidence>
<protein>
    <submittedName>
        <fullName evidence="1">Uncharacterized protein</fullName>
    </submittedName>
</protein>
<comment type="caution">
    <text evidence="1">The sequence shown here is derived from an EMBL/GenBank/DDBJ whole genome shotgun (WGS) entry which is preliminary data.</text>
</comment>
<keyword evidence="2" id="KW-1185">Reference proteome</keyword>
<dbReference type="Proteomes" id="UP001299068">
    <property type="component" value="Unassembled WGS sequence"/>
</dbReference>
<proteinExistence type="predicted"/>
<organism evidence="1 2">
    <name type="scientific">Clostridium sardiniense</name>
    <name type="common">Clostridium absonum</name>
    <dbReference type="NCBI Taxonomy" id="29369"/>
    <lineage>
        <taxon>Bacteria</taxon>
        <taxon>Bacillati</taxon>
        <taxon>Bacillota</taxon>
        <taxon>Clostridia</taxon>
        <taxon>Eubacteriales</taxon>
        <taxon>Clostridiaceae</taxon>
        <taxon>Clostridium</taxon>
    </lineage>
</organism>
<gene>
    <name evidence="1" type="ORF">K5V21_08225</name>
</gene>
<sequence>MNNLNDILGINLNEISLLDIDEEILIKLKACDYHTQSNFYFWLINEINKLENTKDFTELSHCHFLMSYFLYVIFTPMCYEELAFNHANKANTLNPSVKYKEWLLMFAILPNGFIKPYDTIKLAEDVLEVNPSSEIANAIISMF</sequence>
<accession>A0ABS7KXB1</accession>
<evidence type="ECO:0000313" key="2">
    <source>
        <dbReference type="Proteomes" id="UP001299068"/>
    </source>
</evidence>